<evidence type="ECO:0000256" key="3">
    <source>
        <dbReference type="SAM" id="Phobius"/>
    </source>
</evidence>
<feature type="transmembrane region" description="Helical" evidence="3">
    <location>
        <begin position="239"/>
        <end position="259"/>
    </location>
</feature>
<name>A0A6A7Y688_9HYPH</name>
<organism evidence="4 5">
    <name type="scientific">Segnochrobactrum spirostomi</name>
    <dbReference type="NCBI Taxonomy" id="2608987"/>
    <lineage>
        <taxon>Bacteria</taxon>
        <taxon>Pseudomonadati</taxon>
        <taxon>Pseudomonadota</taxon>
        <taxon>Alphaproteobacteria</taxon>
        <taxon>Hyphomicrobiales</taxon>
        <taxon>Segnochrobactraceae</taxon>
        <taxon>Segnochrobactrum</taxon>
    </lineage>
</organism>
<keyword evidence="3" id="KW-1133">Transmembrane helix</keyword>
<keyword evidence="3" id="KW-0472">Membrane</keyword>
<dbReference type="PANTHER" id="PTHR30413">
    <property type="entry name" value="INNER MEMBRANE TRANSPORT PERMEASE"/>
    <property type="match status" value="1"/>
</dbReference>
<comment type="caution">
    <text evidence="4">The sequence shown here is derived from an EMBL/GenBank/DDBJ whole genome shotgun (WGS) entry which is preliminary data.</text>
</comment>
<feature type="transmembrane region" description="Helical" evidence="3">
    <location>
        <begin position="80"/>
        <end position="100"/>
    </location>
</feature>
<keyword evidence="2" id="KW-0813">Transport</keyword>
<proteinExistence type="inferred from homology"/>
<gene>
    <name evidence="4" type="ORF">F0357_16970</name>
</gene>
<dbReference type="Proteomes" id="UP000332515">
    <property type="component" value="Unassembled WGS sequence"/>
</dbReference>
<feature type="transmembrane region" description="Helical" evidence="3">
    <location>
        <begin position="121"/>
        <end position="145"/>
    </location>
</feature>
<feature type="transmembrane region" description="Helical" evidence="3">
    <location>
        <begin position="47"/>
        <end position="68"/>
    </location>
</feature>
<keyword evidence="5" id="KW-1185">Reference proteome</keyword>
<dbReference type="GO" id="GO:0015920">
    <property type="term" value="P:lipopolysaccharide transport"/>
    <property type="evidence" value="ECO:0007669"/>
    <property type="project" value="TreeGrafter"/>
</dbReference>
<comment type="similarity">
    <text evidence="1">Belongs to the ABC-2 integral membrane protein family.</text>
</comment>
<dbReference type="AlphaFoldDB" id="A0A6A7Y688"/>
<sequence length="269" mass="30598">MSLWPSSTDWRNAVRDIRDGVSRWEIWYLLGINDIRARYKRSRFGQFWITLSMAVFVGGIGIVYSFLFQQPVHDYIPYLAVNYIVWTLIQGIIMDSGTVFTQATTYLTQEALPKSTFVMRLIVRNLIAFAHNIVIIPLVFLIFGVVPSPTILLAIPGLVLLLIAGFLASVWCGVLCTRFRDLPQIIQNGMQIAFFLTPIMWKSDQMTGHRAILVDANPFASFLKLVGAPIRGEVPEATAYWMALGWTALLFIVTAPLFARFRSRIVYWL</sequence>
<dbReference type="RefSeq" id="WP_153484781.1">
    <property type="nucleotide sequence ID" value="NZ_VWNA01000001.1"/>
</dbReference>
<evidence type="ECO:0000256" key="1">
    <source>
        <dbReference type="ARBA" id="ARBA00007783"/>
    </source>
</evidence>
<keyword evidence="3" id="KW-0812">Transmembrane</keyword>
<evidence type="ECO:0000313" key="5">
    <source>
        <dbReference type="Proteomes" id="UP000332515"/>
    </source>
</evidence>
<evidence type="ECO:0000256" key="2">
    <source>
        <dbReference type="ARBA" id="ARBA00022448"/>
    </source>
</evidence>
<reference evidence="4 5" key="1">
    <citation type="submission" date="2019-09" db="EMBL/GenBank/DDBJ databases">
        <title>Segnochrobactrum spirostomi gen. nov., sp. nov., isolated from the ciliate Spirostomum cf. yagiui and description of a novel family, Segnochrobactraceae fam. nov. within the order Rhizobiales of the class Alphaproteobacteria.</title>
        <authorList>
            <person name="Akter S."/>
            <person name="Shazib S.U.A."/>
            <person name="Shin M.K."/>
        </authorList>
    </citation>
    <scope>NUCLEOTIDE SEQUENCE [LARGE SCALE GENOMIC DNA]</scope>
    <source>
        <strain evidence="4 5">Sp-1</strain>
    </source>
</reference>
<feature type="transmembrane region" description="Helical" evidence="3">
    <location>
        <begin position="151"/>
        <end position="173"/>
    </location>
</feature>
<protein>
    <submittedName>
        <fullName evidence="4">ABC transporter permease</fullName>
    </submittedName>
</protein>
<dbReference type="EMBL" id="VWNA01000001">
    <property type="protein sequence ID" value="MQT14306.1"/>
    <property type="molecule type" value="Genomic_DNA"/>
</dbReference>
<accession>A0A6A7Y688</accession>
<feature type="transmembrane region" description="Helical" evidence="3">
    <location>
        <begin position="185"/>
        <end position="201"/>
    </location>
</feature>
<evidence type="ECO:0000313" key="4">
    <source>
        <dbReference type="EMBL" id="MQT14306.1"/>
    </source>
</evidence>
<dbReference type="PANTHER" id="PTHR30413:SF10">
    <property type="entry name" value="CAPSULE POLYSACCHARIDE EXPORT INNER-MEMBRANE PROTEIN CTRC"/>
    <property type="match status" value="1"/>
</dbReference>